<evidence type="ECO:0000259" key="6">
    <source>
        <dbReference type="PROSITE" id="PS51005"/>
    </source>
</evidence>
<dbReference type="EMBL" id="CM001221">
    <property type="protein sequence ID" value="AES99126.1"/>
    <property type="molecule type" value="Genomic_DNA"/>
</dbReference>
<dbReference type="Pfam" id="PF02365">
    <property type="entry name" value="NAM"/>
    <property type="match status" value="1"/>
</dbReference>
<sequence length="644" mass="74164">MAPVSLPPGFRFHPTDEELVAYYLNRKINGHKIELEIIAEVDLYKCEPWDLPGKSLLPGNDMEWYFFSPRDRKYPNGSRTNRATKSGYWKATGKDRKVNSQARAVGVKKTLVYYRGRAPHGSRTNWVMHEYRLDERECETTPSLQDAYALCRVIKKSTVIVPKVGGQYGNITSDQSPRVELYSERRGEDLDSSNYLMQMKDCSPHNMVNETSLNINGTSRDHGNWLQFSSQDPLFSLPTSSSFPNYGAITYPPSKVDIALECARMQHRFAMPPLEVEEFPQVGIPHQTQQGSRTRNDIMQGILSLTHASQGLMNQSSYSQALDHNDNYAPYEDDFTFMVGTNYNHINDMSSMGYVDKTWEDLNTRSIEIGDLEDQESKANRVVENLRWIGMPREDFEKMEEQNVVPIEDISCYQTLREHNGMQEYERHNNNVEQNDNDVDEFSWGFINDGDPNDNFIEDGNMDGYSNSPSFEIIEETKVSHRMLVSTQQVAMTLFHQVVPSQTLQIQLNPMMPNNPNSKENVDAIMMIMENQGSFFRKFKAYVMGKWNLFNPSKEIASLVVFVFALLVMHRVYLEEEVEICKPNPKNVKEKRMRESQERVKWNESKEVWFVGVKCEKGLSVAFKEIGIFLTIFLALCTTWASHG</sequence>
<dbReference type="PANTHER" id="PTHR31744">
    <property type="entry name" value="PROTEIN CUP-SHAPED COTYLEDON 2-RELATED"/>
    <property type="match status" value="1"/>
</dbReference>
<feature type="domain" description="NAC" evidence="6">
    <location>
        <begin position="6"/>
        <end position="156"/>
    </location>
</feature>
<reference evidence="7 10" key="1">
    <citation type="journal article" date="2011" name="Nature">
        <title>The Medicago genome provides insight into the evolution of rhizobial symbioses.</title>
        <authorList>
            <person name="Young N.D."/>
            <person name="Debelle F."/>
            <person name="Oldroyd G.E."/>
            <person name="Geurts R."/>
            <person name="Cannon S.B."/>
            <person name="Udvardi M.K."/>
            <person name="Benedito V.A."/>
            <person name="Mayer K.F."/>
            <person name="Gouzy J."/>
            <person name="Schoof H."/>
            <person name="Van de Peer Y."/>
            <person name="Proost S."/>
            <person name="Cook D.R."/>
            <person name="Meyers B.C."/>
            <person name="Spannagl M."/>
            <person name="Cheung F."/>
            <person name="De Mita S."/>
            <person name="Krishnakumar V."/>
            <person name="Gundlach H."/>
            <person name="Zhou S."/>
            <person name="Mudge J."/>
            <person name="Bharti A.K."/>
            <person name="Murray J.D."/>
            <person name="Naoumkina M.A."/>
            <person name="Rosen B."/>
            <person name="Silverstein K.A."/>
            <person name="Tang H."/>
            <person name="Rombauts S."/>
            <person name="Zhao P.X."/>
            <person name="Zhou P."/>
            <person name="Barbe V."/>
            <person name="Bardou P."/>
            <person name="Bechner M."/>
            <person name="Bellec A."/>
            <person name="Berger A."/>
            <person name="Berges H."/>
            <person name="Bidwell S."/>
            <person name="Bisseling T."/>
            <person name="Choisne N."/>
            <person name="Couloux A."/>
            <person name="Denny R."/>
            <person name="Deshpande S."/>
            <person name="Dai X."/>
            <person name="Doyle J.J."/>
            <person name="Dudez A.M."/>
            <person name="Farmer A.D."/>
            <person name="Fouteau S."/>
            <person name="Franken C."/>
            <person name="Gibelin C."/>
            <person name="Gish J."/>
            <person name="Goldstein S."/>
            <person name="Gonzalez A.J."/>
            <person name="Green P.J."/>
            <person name="Hallab A."/>
            <person name="Hartog M."/>
            <person name="Hua A."/>
            <person name="Humphray S.J."/>
            <person name="Jeong D.H."/>
            <person name="Jing Y."/>
            <person name="Jocker A."/>
            <person name="Kenton S.M."/>
            <person name="Kim D.J."/>
            <person name="Klee K."/>
            <person name="Lai H."/>
            <person name="Lang C."/>
            <person name="Lin S."/>
            <person name="Macmil S.L."/>
            <person name="Magdelenat G."/>
            <person name="Matthews L."/>
            <person name="McCorrison J."/>
            <person name="Monaghan E.L."/>
            <person name="Mun J.H."/>
            <person name="Najar F.Z."/>
            <person name="Nicholson C."/>
            <person name="Noirot C."/>
            <person name="O'Bleness M."/>
            <person name="Paule C.R."/>
            <person name="Poulain J."/>
            <person name="Prion F."/>
            <person name="Qin B."/>
            <person name="Qu C."/>
            <person name="Retzel E.F."/>
            <person name="Riddle C."/>
            <person name="Sallet E."/>
            <person name="Samain S."/>
            <person name="Samson N."/>
            <person name="Sanders I."/>
            <person name="Saurat O."/>
            <person name="Scarpelli C."/>
            <person name="Schiex T."/>
            <person name="Segurens B."/>
            <person name="Severin A.J."/>
            <person name="Sherrier D.J."/>
            <person name="Shi R."/>
            <person name="Sims S."/>
            <person name="Singer S.R."/>
            <person name="Sinharoy S."/>
            <person name="Sterck L."/>
            <person name="Viollet A."/>
            <person name="Wang B.B."/>
            <person name="Wang K."/>
            <person name="Wang M."/>
            <person name="Wang X."/>
            <person name="Warfsmann J."/>
            <person name="Weissenbach J."/>
            <person name="White D.D."/>
            <person name="White J.D."/>
            <person name="Wiley G.B."/>
            <person name="Wincker P."/>
            <person name="Xing Y."/>
            <person name="Yang L."/>
            <person name="Yao Z."/>
            <person name="Ying F."/>
            <person name="Zhai J."/>
            <person name="Zhou L."/>
            <person name="Zuber A."/>
            <person name="Denarie J."/>
            <person name="Dixon R.A."/>
            <person name="May G.D."/>
            <person name="Schwartz D.C."/>
            <person name="Rogers J."/>
            <person name="Quetier F."/>
            <person name="Town C.D."/>
            <person name="Roe B.A."/>
        </authorList>
    </citation>
    <scope>NUCLEOTIDE SEQUENCE [LARGE SCALE GENOMIC DNA]</scope>
    <source>
        <strain evidence="7">A17</strain>
        <strain evidence="9 10">cv. Jemalong A17</strain>
    </source>
</reference>
<dbReference type="InterPro" id="IPR003441">
    <property type="entry name" value="NAC-dom"/>
</dbReference>
<dbReference type="eggNOG" id="ENOG502QV39">
    <property type="taxonomic scope" value="Eukaryota"/>
</dbReference>
<protein>
    <submittedName>
        <fullName evidence="7">NAC transcription factor-like protein</fullName>
    </submittedName>
    <submittedName>
        <fullName evidence="8">Putative transcription factor NAM family</fullName>
    </submittedName>
</protein>
<keyword evidence="10" id="KW-1185">Reference proteome</keyword>
<comment type="subcellular location">
    <subcellularLocation>
        <location evidence="1">Nucleus</location>
    </subcellularLocation>
</comment>
<evidence type="ECO:0000313" key="8">
    <source>
        <dbReference type="EMBL" id="RHN56835.1"/>
    </source>
</evidence>
<keyword evidence="5" id="KW-0539">Nucleus</keyword>
<reference evidence="11" key="4">
    <citation type="journal article" date="2018" name="Nat. Plants">
        <title>Whole-genome landscape of Medicago truncatula symbiotic genes.</title>
        <authorList>
            <person name="Pecrix Y."/>
            <person name="Staton S.E."/>
            <person name="Sallet E."/>
            <person name="Lelandais-Briere C."/>
            <person name="Moreau S."/>
            <person name="Carrere S."/>
            <person name="Blein T."/>
            <person name="Jardinaud M.F."/>
            <person name="Latrasse D."/>
            <person name="Zouine M."/>
            <person name="Zahm M."/>
            <person name="Kreplak J."/>
            <person name="Mayjonade B."/>
            <person name="Satge C."/>
            <person name="Perez M."/>
            <person name="Cauet S."/>
            <person name="Marande W."/>
            <person name="Chantry-Darmon C."/>
            <person name="Lopez-Roques C."/>
            <person name="Bouchez O."/>
            <person name="Berard A."/>
            <person name="Debelle F."/>
            <person name="Munos S."/>
            <person name="Bendahmane A."/>
            <person name="Berges H."/>
            <person name="Niebel A."/>
            <person name="Buitink J."/>
            <person name="Frugier F."/>
            <person name="Benhamed M."/>
            <person name="Crespi M."/>
            <person name="Gouzy J."/>
            <person name="Gamas P."/>
        </authorList>
    </citation>
    <scope>NUCLEOTIDE SEQUENCE [LARGE SCALE GENOMIC DNA]</scope>
    <source>
        <strain evidence="11">cv. Jemalong A17</strain>
    </source>
</reference>
<dbReference type="InterPro" id="IPR036093">
    <property type="entry name" value="NAC_dom_sf"/>
</dbReference>
<evidence type="ECO:0000313" key="9">
    <source>
        <dbReference type="EnsemblPlants" id="AES99126"/>
    </source>
</evidence>
<dbReference type="EnsemblPlants" id="AES99126">
    <property type="protein sequence ID" value="AES99126"/>
    <property type="gene ID" value="MTR_5g076850"/>
</dbReference>
<reference evidence="7 10" key="2">
    <citation type="journal article" date="2014" name="BMC Genomics">
        <title>An improved genome release (version Mt4.0) for the model legume Medicago truncatula.</title>
        <authorList>
            <person name="Tang H."/>
            <person name="Krishnakumar V."/>
            <person name="Bidwell S."/>
            <person name="Rosen B."/>
            <person name="Chan A."/>
            <person name="Zhou S."/>
            <person name="Gentzbittel L."/>
            <person name="Childs K.L."/>
            <person name="Yandell M."/>
            <person name="Gundlach H."/>
            <person name="Mayer K.F."/>
            <person name="Schwartz D.C."/>
            <person name="Town C.D."/>
        </authorList>
    </citation>
    <scope>GENOME REANNOTATION</scope>
    <source>
        <strain evidence="9 10">cv. Jemalong A17</strain>
    </source>
</reference>
<dbReference type="Gene3D" id="2.170.150.80">
    <property type="entry name" value="NAC domain"/>
    <property type="match status" value="1"/>
</dbReference>
<dbReference type="OMA" id="ERECEIN"/>
<dbReference type="PROSITE" id="PS51005">
    <property type="entry name" value="NAC"/>
    <property type="match status" value="1"/>
</dbReference>
<dbReference type="PaxDb" id="3880-AES99126"/>
<dbReference type="EMBL" id="PSQE01000005">
    <property type="protein sequence ID" value="RHN56835.1"/>
    <property type="molecule type" value="Genomic_DNA"/>
</dbReference>
<keyword evidence="4" id="KW-0804">Transcription</keyword>
<evidence type="ECO:0000256" key="5">
    <source>
        <dbReference type="ARBA" id="ARBA00023242"/>
    </source>
</evidence>
<evidence type="ECO:0000256" key="4">
    <source>
        <dbReference type="ARBA" id="ARBA00023163"/>
    </source>
</evidence>
<evidence type="ECO:0000256" key="3">
    <source>
        <dbReference type="ARBA" id="ARBA00023125"/>
    </source>
</evidence>
<dbReference type="GO" id="GO:0005634">
    <property type="term" value="C:nucleus"/>
    <property type="evidence" value="ECO:0007669"/>
    <property type="project" value="UniProtKB-SubCell"/>
</dbReference>
<accession>G7KFT9</accession>
<gene>
    <name evidence="9" type="primary">11433145</name>
    <name evidence="7" type="ordered locus">MTR_5g076850</name>
    <name evidence="8" type="ORF">MtrunA17_Chr5g0433781</name>
</gene>
<name>G7KFT9_MEDTR</name>
<evidence type="ECO:0000313" key="10">
    <source>
        <dbReference type="Proteomes" id="UP000002051"/>
    </source>
</evidence>
<dbReference type="GO" id="GO:0003677">
    <property type="term" value="F:DNA binding"/>
    <property type="evidence" value="ECO:0007669"/>
    <property type="project" value="UniProtKB-KW"/>
</dbReference>
<evidence type="ECO:0000256" key="2">
    <source>
        <dbReference type="ARBA" id="ARBA00023015"/>
    </source>
</evidence>
<dbReference type="FunFam" id="2.170.150.80:FF:000002">
    <property type="entry name" value="Nac domain-containing protein 86"/>
    <property type="match status" value="1"/>
</dbReference>
<dbReference type="Gramene" id="rna32294">
    <property type="protein sequence ID" value="RHN56835.1"/>
    <property type="gene ID" value="gene32294"/>
</dbReference>
<reference evidence="9" key="3">
    <citation type="submission" date="2015-04" db="UniProtKB">
        <authorList>
            <consortium name="EnsemblPlants"/>
        </authorList>
    </citation>
    <scope>IDENTIFICATION</scope>
    <source>
        <strain evidence="9">cv. Jemalong A17</strain>
    </source>
</reference>
<keyword evidence="3" id="KW-0238">DNA-binding</keyword>
<dbReference type="STRING" id="3880.G7KFT9"/>
<dbReference type="AlphaFoldDB" id="G7KFT9"/>
<dbReference type="SUPFAM" id="SSF101941">
    <property type="entry name" value="NAC domain"/>
    <property type="match status" value="1"/>
</dbReference>
<dbReference type="PANTHER" id="PTHR31744:SF210">
    <property type="entry name" value="NAC DOMAIN-CONTAINING PROTEIN 86-LIKE"/>
    <property type="match status" value="1"/>
</dbReference>
<organism evidence="7 10">
    <name type="scientific">Medicago truncatula</name>
    <name type="common">Barrel medic</name>
    <name type="synonym">Medicago tribuloides</name>
    <dbReference type="NCBI Taxonomy" id="3880"/>
    <lineage>
        <taxon>Eukaryota</taxon>
        <taxon>Viridiplantae</taxon>
        <taxon>Streptophyta</taxon>
        <taxon>Embryophyta</taxon>
        <taxon>Tracheophyta</taxon>
        <taxon>Spermatophyta</taxon>
        <taxon>Magnoliopsida</taxon>
        <taxon>eudicotyledons</taxon>
        <taxon>Gunneridae</taxon>
        <taxon>Pentapetalae</taxon>
        <taxon>rosids</taxon>
        <taxon>fabids</taxon>
        <taxon>Fabales</taxon>
        <taxon>Fabaceae</taxon>
        <taxon>Papilionoideae</taxon>
        <taxon>50 kb inversion clade</taxon>
        <taxon>NPAAA clade</taxon>
        <taxon>Hologalegina</taxon>
        <taxon>IRL clade</taxon>
        <taxon>Trifolieae</taxon>
        <taxon>Medicago</taxon>
    </lineage>
</organism>
<keyword evidence="2" id="KW-0805">Transcription regulation</keyword>
<dbReference type="GO" id="GO:0006355">
    <property type="term" value="P:regulation of DNA-templated transcription"/>
    <property type="evidence" value="ECO:0007669"/>
    <property type="project" value="InterPro"/>
</dbReference>
<dbReference type="KEGG" id="mtr:11433145"/>
<proteinExistence type="predicted"/>
<evidence type="ECO:0000313" key="7">
    <source>
        <dbReference type="EMBL" id="AES99126.1"/>
    </source>
</evidence>
<dbReference type="HOGENOM" id="CLU_024022_1_1_1"/>
<reference evidence="8" key="5">
    <citation type="journal article" date="2018" name="Nat. Plants">
        <title>Whole-genome landscape of Medicago truncatula symbiotic genes.</title>
        <authorList>
            <person name="Pecrix Y."/>
            <person name="Gamas P."/>
            <person name="Carrere S."/>
        </authorList>
    </citation>
    <scope>NUCLEOTIDE SEQUENCE</scope>
    <source>
        <tissue evidence="8">Leaves</tissue>
    </source>
</reference>
<evidence type="ECO:0000313" key="11">
    <source>
        <dbReference type="Proteomes" id="UP000265566"/>
    </source>
</evidence>
<dbReference type="OrthoDB" id="1860415at2759"/>
<dbReference type="Proteomes" id="UP000002051">
    <property type="component" value="Chromosome 5"/>
</dbReference>
<evidence type="ECO:0000256" key="1">
    <source>
        <dbReference type="ARBA" id="ARBA00004123"/>
    </source>
</evidence>
<dbReference type="Proteomes" id="UP000265566">
    <property type="component" value="Chromosome 5"/>
</dbReference>